<sequence>MNNRLERLLLRHEAFLLSEGLMAEILSSTLELPDVKEDSFGSHHYKVGKVIRLHQRNEALQRNEMDLVQSVDSREPCGSNVLTTFDVDQPFIAGRGVDSVISISSLRGFKEPVLPYNGEVPCCGMGLEVPDVRSVFYYTPEAGLPGEYVLVEWRSQTTECQHSRIPDEGRTECRQRLVSLLHETSVADADFRILNCMGYILANGRLLNSIEHPAVGFVYQFPTKTAGSAIPITLREISDTALQSPEPDVPDLDDRSLLAQRLSLALYQLHCAGLLHHKISSHSIFYFHDPESGAYDISKPYIGGWRYTPPDHHFQARQLEHSQDNHEVTETVYSNSLGDTAIYVHPDRLTTTAPRFRKSYDVYSLGVVLIEIAMWKPARSWRILFVTMKWTCLKSTNLDGGQPH</sequence>
<protein>
    <recommendedName>
        <fullName evidence="3">Protein kinase domain-containing protein</fullName>
    </recommendedName>
</protein>
<keyword evidence="2" id="KW-1185">Reference proteome</keyword>
<dbReference type="PANTHER" id="PTHR37542">
    <property type="entry name" value="HELO DOMAIN-CONTAINING PROTEIN-RELATED"/>
    <property type="match status" value="1"/>
</dbReference>
<gene>
    <name evidence="1" type="ORF">BO71DRAFT_395126</name>
</gene>
<dbReference type="SUPFAM" id="SSF56112">
    <property type="entry name" value="Protein kinase-like (PK-like)"/>
    <property type="match status" value="1"/>
</dbReference>
<name>A0A319DMB1_9EURO</name>
<evidence type="ECO:0000313" key="2">
    <source>
        <dbReference type="Proteomes" id="UP000247810"/>
    </source>
</evidence>
<dbReference type="Proteomes" id="UP000247810">
    <property type="component" value="Unassembled WGS sequence"/>
</dbReference>
<accession>A0A319DMB1</accession>
<dbReference type="STRING" id="1448320.A0A319DMB1"/>
<organism evidence="1 2">
    <name type="scientific">Aspergillus ellipticus CBS 707.79</name>
    <dbReference type="NCBI Taxonomy" id="1448320"/>
    <lineage>
        <taxon>Eukaryota</taxon>
        <taxon>Fungi</taxon>
        <taxon>Dikarya</taxon>
        <taxon>Ascomycota</taxon>
        <taxon>Pezizomycotina</taxon>
        <taxon>Eurotiomycetes</taxon>
        <taxon>Eurotiomycetidae</taxon>
        <taxon>Eurotiales</taxon>
        <taxon>Aspergillaceae</taxon>
        <taxon>Aspergillus</taxon>
        <taxon>Aspergillus subgen. Circumdati</taxon>
    </lineage>
</organism>
<dbReference type="InterPro" id="IPR011009">
    <property type="entry name" value="Kinase-like_dom_sf"/>
</dbReference>
<reference evidence="1 2" key="1">
    <citation type="submission" date="2018-02" db="EMBL/GenBank/DDBJ databases">
        <title>The genomes of Aspergillus section Nigri reveals drivers in fungal speciation.</title>
        <authorList>
            <consortium name="DOE Joint Genome Institute"/>
            <person name="Vesth T.C."/>
            <person name="Nybo J."/>
            <person name="Theobald S."/>
            <person name="Brandl J."/>
            <person name="Frisvad J.C."/>
            <person name="Nielsen K.F."/>
            <person name="Lyhne E.K."/>
            <person name="Kogle M.E."/>
            <person name="Kuo A."/>
            <person name="Riley R."/>
            <person name="Clum A."/>
            <person name="Nolan M."/>
            <person name="Lipzen A."/>
            <person name="Salamov A."/>
            <person name="Henrissat B."/>
            <person name="Wiebenga A."/>
            <person name="De vries R.P."/>
            <person name="Grigoriev I.V."/>
            <person name="Mortensen U.H."/>
            <person name="Andersen M.R."/>
            <person name="Baker S.E."/>
        </authorList>
    </citation>
    <scope>NUCLEOTIDE SEQUENCE [LARGE SCALE GENOMIC DNA]</scope>
    <source>
        <strain evidence="1 2">CBS 707.79</strain>
    </source>
</reference>
<evidence type="ECO:0000313" key="1">
    <source>
        <dbReference type="EMBL" id="PYH98529.1"/>
    </source>
</evidence>
<dbReference type="AlphaFoldDB" id="A0A319DMB1"/>
<dbReference type="VEuPathDB" id="FungiDB:BO71DRAFT_395126"/>
<proteinExistence type="predicted"/>
<evidence type="ECO:0008006" key="3">
    <source>
        <dbReference type="Google" id="ProtNLM"/>
    </source>
</evidence>
<dbReference type="Gene3D" id="1.10.510.10">
    <property type="entry name" value="Transferase(Phosphotransferase) domain 1"/>
    <property type="match status" value="1"/>
</dbReference>
<dbReference type="OrthoDB" id="1911848at2759"/>
<dbReference type="PANTHER" id="PTHR37542:SF3">
    <property type="entry name" value="PRION-INHIBITION AND PROPAGATION HELO DOMAIN-CONTAINING PROTEIN"/>
    <property type="match status" value="1"/>
</dbReference>
<dbReference type="EMBL" id="KZ825810">
    <property type="protein sequence ID" value="PYH98529.1"/>
    <property type="molecule type" value="Genomic_DNA"/>
</dbReference>